<dbReference type="GO" id="GO:0004222">
    <property type="term" value="F:metalloendopeptidase activity"/>
    <property type="evidence" value="ECO:0007669"/>
    <property type="project" value="InterPro"/>
</dbReference>
<proteinExistence type="predicted"/>
<dbReference type="InterPro" id="IPR052759">
    <property type="entry name" value="Metalloprotease_M4"/>
</dbReference>
<organism evidence="3 4">
    <name type="scientific">Elaphomyces granulatus</name>
    <dbReference type="NCBI Taxonomy" id="519963"/>
    <lineage>
        <taxon>Eukaryota</taxon>
        <taxon>Fungi</taxon>
        <taxon>Dikarya</taxon>
        <taxon>Ascomycota</taxon>
        <taxon>Pezizomycotina</taxon>
        <taxon>Eurotiomycetes</taxon>
        <taxon>Eurotiomycetidae</taxon>
        <taxon>Eurotiales</taxon>
        <taxon>Elaphomycetaceae</taxon>
        <taxon>Elaphomyces</taxon>
    </lineage>
</organism>
<evidence type="ECO:0000313" key="3">
    <source>
        <dbReference type="EMBL" id="OXV06490.1"/>
    </source>
</evidence>
<comment type="caution">
    <text evidence="3">The sequence shown here is derived from an EMBL/GenBank/DDBJ whole genome shotgun (WGS) entry which is preliminary data.</text>
</comment>
<sequence length="270" mass="30326">MYSLGETSFRITFWKILLNRKNVDENTRECARKSLALSKIVRSGPKSKNVNTKTRESARHGSDLSKPLRSTGNPRKWREEDDDQAAHECYENLHHRNSINDGGVILTSIIHFGRLFTNANQTPRMVFGDGDGIIFVNFAECLKVVGYGLTHGVIYSTARLAYNGQPAALSESIADIFLPDIKGAALRSMKAPGTAFDDHRTIPDRAFYLVATGLADAGLGEYAWEMAGPIWYESLIHENIKRHCSFEDFAVITSLRRALKLKWWSKQSGF</sequence>
<dbReference type="PANTHER" id="PTHR43579">
    <property type="match status" value="1"/>
</dbReference>
<dbReference type="PANTHER" id="PTHR43579:SF1">
    <property type="entry name" value="NEUTRAL METALLOPROTEINASE"/>
    <property type="match status" value="1"/>
</dbReference>
<dbReference type="Proteomes" id="UP000243515">
    <property type="component" value="Unassembled WGS sequence"/>
</dbReference>
<dbReference type="EMBL" id="NPHW01005690">
    <property type="protein sequence ID" value="OXV06490.1"/>
    <property type="molecule type" value="Genomic_DNA"/>
</dbReference>
<dbReference type="Pfam" id="PF01447">
    <property type="entry name" value="Peptidase_M4"/>
    <property type="match status" value="1"/>
</dbReference>
<dbReference type="Gene3D" id="3.10.170.10">
    <property type="match status" value="1"/>
</dbReference>
<evidence type="ECO:0000256" key="1">
    <source>
        <dbReference type="SAM" id="MobiDB-lite"/>
    </source>
</evidence>
<gene>
    <name evidence="3" type="ORF">Egran_05742</name>
</gene>
<keyword evidence="4" id="KW-1185">Reference proteome</keyword>
<dbReference type="OrthoDB" id="5332336at2759"/>
<feature type="compositionally biased region" description="Basic and acidic residues" evidence="1">
    <location>
        <begin position="53"/>
        <end position="63"/>
    </location>
</feature>
<evidence type="ECO:0000259" key="2">
    <source>
        <dbReference type="Pfam" id="PF01447"/>
    </source>
</evidence>
<protein>
    <recommendedName>
        <fullName evidence="2">Peptidase M4 domain-containing protein</fullName>
    </recommendedName>
</protein>
<dbReference type="SUPFAM" id="SSF55486">
    <property type="entry name" value="Metalloproteases ('zincins'), catalytic domain"/>
    <property type="match status" value="1"/>
</dbReference>
<accession>A0A232LQQ5</accession>
<feature type="domain" description="Peptidase M4" evidence="2">
    <location>
        <begin position="87"/>
        <end position="154"/>
    </location>
</feature>
<dbReference type="AlphaFoldDB" id="A0A232LQQ5"/>
<reference evidence="3 4" key="1">
    <citation type="journal article" date="2015" name="Environ. Microbiol.">
        <title>Metagenome sequence of Elaphomyces granulatus from sporocarp tissue reveals Ascomycota ectomycorrhizal fingerprints of genome expansion and a Proteobacteria-rich microbiome.</title>
        <authorList>
            <person name="Quandt C.A."/>
            <person name="Kohler A."/>
            <person name="Hesse C.N."/>
            <person name="Sharpton T.J."/>
            <person name="Martin F."/>
            <person name="Spatafora J.W."/>
        </authorList>
    </citation>
    <scope>NUCLEOTIDE SEQUENCE [LARGE SCALE GENOMIC DNA]</scope>
    <source>
        <strain evidence="3 4">OSC145934</strain>
    </source>
</reference>
<feature type="region of interest" description="Disordered" evidence="1">
    <location>
        <begin position="44"/>
        <end position="83"/>
    </location>
</feature>
<name>A0A232LQQ5_9EURO</name>
<evidence type="ECO:0000313" key="4">
    <source>
        <dbReference type="Proteomes" id="UP000243515"/>
    </source>
</evidence>
<dbReference type="InterPro" id="IPR013856">
    <property type="entry name" value="Peptidase_M4_domain"/>
</dbReference>